<dbReference type="Proteomes" id="UP000625711">
    <property type="component" value="Unassembled WGS sequence"/>
</dbReference>
<sequence length="116" mass="12984">MHEFAGRQGDVTTRCIHIILSKISDFVLSPASSRTITAAESNSIQTRRRKKRRTVLSSREVRGGAALDTTPVVWGIPTTFVVRVTLYREGGKFFFVSIYGRSARREGVIVNCLLVR</sequence>
<dbReference type="EMBL" id="JAACXV010013448">
    <property type="protein sequence ID" value="KAF7273399.1"/>
    <property type="molecule type" value="Genomic_DNA"/>
</dbReference>
<accession>A0A834I3R5</accession>
<organism evidence="1 2">
    <name type="scientific">Rhynchophorus ferrugineus</name>
    <name type="common">Red palm weevil</name>
    <name type="synonym">Curculio ferrugineus</name>
    <dbReference type="NCBI Taxonomy" id="354439"/>
    <lineage>
        <taxon>Eukaryota</taxon>
        <taxon>Metazoa</taxon>
        <taxon>Ecdysozoa</taxon>
        <taxon>Arthropoda</taxon>
        <taxon>Hexapoda</taxon>
        <taxon>Insecta</taxon>
        <taxon>Pterygota</taxon>
        <taxon>Neoptera</taxon>
        <taxon>Endopterygota</taxon>
        <taxon>Coleoptera</taxon>
        <taxon>Polyphaga</taxon>
        <taxon>Cucujiformia</taxon>
        <taxon>Curculionidae</taxon>
        <taxon>Dryophthorinae</taxon>
        <taxon>Rhynchophorus</taxon>
    </lineage>
</organism>
<reference evidence="1" key="1">
    <citation type="submission" date="2020-08" db="EMBL/GenBank/DDBJ databases">
        <title>Genome sequencing and assembly of the red palm weevil Rhynchophorus ferrugineus.</title>
        <authorList>
            <person name="Dias G.B."/>
            <person name="Bergman C.M."/>
            <person name="Manee M."/>
        </authorList>
    </citation>
    <scope>NUCLEOTIDE SEQUENCE</scope>
    <source>
        <strain evidence="1">AA-2017</strain>
        <tissue evidence="1">Whole larva</tissue>
    </source>
</reference>
<proteinExistence type="predicted"/>
<protein>
    <submittedName>
        <fullName evidence="1">Uncharacterized protein</fullName>
    </submittedName>
</protein>
<evidence type="ECO:0000313" key="1">
    <source>
        <dbReference type="EMBL" id="KAF7273399.1"/>
    </source>
</evidence>
<dbReference type="AlphaFoldDB" id="A0A834I3R5"/>
<comment type="caution">
    <text evidence="1">The sequence shown here is derived from an EMBL/GenBank/DDBJ whole genome shotgun (WGS) entry which is preliminary data.</text>
</comment>
<evidence type="ECO:0000313" key="2">
    <source>
        <dbReference type="Proteomes" id="UP000625711"/>
    </source>
</evidence>
<name>A0A834I3R5_RHYFE</name>
<gene>
    <name evidence="1" type="ORF">GWI33_013891</name>
</gene>
<keyword evidence="2" id="KW-1185">Reference proteome</keyword>